<accession>A0A016UGN2</accession>
<gene>
    <name evidence="2" type="primary">Acey_s0042.g526</name>
    <name evidence="2" type="ORF">Y032_0042g526</name>
</gene>
<evidence type="ECO:0000313" key="3">
    <source>
        <dbReference type="Proteomes" id="UP000024635"/>
    </source>
</evidence>
<dbReference type="EMBL" id="JARK01001378">
    <property type="protein sequence ID" value="EYC13783.1"/>
    <property type="molecule type" value="Genomic_DNA"/>
</dbReference>
<name>A0A016UGN2_9BILA</name>
<comment type="caution">
    <text evidence="2">The sequence shown here is derived from an EMBL/GenBank/DDBJ whole genome shotgun (WGS) entry which is preliminary data.</text>
</comment>
<feature type="compositionally biased region" description="Low complexity" evidence="1">
    <location>
        <begin position="1"/>
        <end position="14"/>
    </location>
</feature>
<dbReference type="Proteomes" id="UP000024635">
    <property type="component" value="Unassembled WGS sequence"/>
</dbReference>
<evidence type="ECO:0000313" key="2">
    <source>
        <dbReference type="EMBL" id="EYC13783.1"/>
    </source>
</evidence>
<organism evidence="2 3">
    <name type="scientific">Ancylostoma ceylanicum</name>
    <dbReference type="NCBI Taxonomy" id="53326"/>
    <lineage>
        <taxon>Eukaryota</taxon>
        <taxon>Metazoa</taxon>
        <taxon>Ecdysozoa</taxon>
        <taxon>Nematoda</taxon>
        <taxon>Chromadorea</taxon>
        <taxon>Rhabditida</taxon>
        <taxon>Rhabditina</taxon>
        <taxon>Rhabditomorpha</taxon>
        <taxon>Strongyloidea</taxon>
        <taxon>Ancylostomatidae</taxon>
        <taxon>Ancylostomatinae</taxon>
        <taxon>Ancylostoma</taxon>
    </lineage>
</organism>
<keyword evidence="3" id="KW-1185">Reference proteome</keyword>
<dbReference type="AlphaFoldDB" id="A0A016UGN2"/>
<evidence type="ECO:0000256" key="1">
    <source>
        <dbReference type="SAM" id="MobiDB-lite"/>
    </source>
</evidence>
<sequence>MPPATTSASPPASTQFNNQPAMQPDAAKKHWPKNPVAGIRLSPPWTFSERVQYPPFSFAQTEWESAKQNMKTGFKSSSLCLQVRLTIHSAVTLHRRE</sequence>
<feature type="region of interest" description="Disordered" evidence="1">
    <location>
        <begin position="1"/>
        <end position="35"/>
    </location>
</feature>
<reference evidence="3" key="1">
    <citation type="journal article" date="2015" name="Nat. Genet.">
        <title>The genome and transcriptome of the zoonotic hookworm Ancylostoma ceylanicum identify infection-specific gene families.</title>
        <authorList>
            <person name="Schwarz E.M."/>
            <person name="Hu Y."/>
            <person name="Antoshechkin I."/>
            <person name="Miller M.M."/>
            <person name="Sternberg P.W."/>
            <person name="Aroian R.V."/>
        </authorList>
    </citation>
    <scope>NUCLEOTIDE SEQUENCE</scope>
    <source>
        <strain evidence="3">HY135</strain>
    </source>
</reference>
<protein>
    <submittedName>
        <fullName evidence="2">Uncharacterized protein</fullName>
    </submittedName>
</protein>
<proteinExistence type="predicted"/>